<dbReference type="Proteomes" id="UP001148313">
    <property type="component" value="Unassembled WGS sequence"/>
</dbReference>
<dbReference type="EMBL" id="JAPJZH010000001">
    <property type="protein sequence ID" value="MDA4844039.1"/>
    <property type="molecule type" value="Genomic_DNA"/>
</dbReference>
<keyword evidence="1" id="KW-0732">Signal</keyword>
<evidence type="ECO:0000256" key="1">
    <source>
        <dbReference type="SAM" id="SignalP"/>
    </source>
</evidence>
<feature type="signal peptide" evidence="1">
    <location>
        <begin position="1"/>
        <end position="19"/>
    </location>
</feature>
<evidence type="ECO:0000313" key="2">
    <source>
        <dbReference type="EMBL" id="MDA4844039.1"/>
    </source>
</evidence>
<proteinExistence type="predicted"/>
<accession>A0ABT4VH65</accession>
<organism evidence="2 3">
    <name type="scientific">Hoeflea poritis</name>
    <dbReference type="NCBI Taxonomy" id="2993659"/>
    <lineage>
        <taxon>Bacteria</taxon>
        <taxon>Pseudomonadati</taxon>
        <taxon>Pseudomonadota</taxon>
        <taxon>Alphaproteobacteria</taxon>
        <taxon>Hyphomicrobiales</taxon>
        <taxon>Rhizobiaceae</taxon>
        <taxon>Hoeflea</taxon>
    </lineage>
</organism>
<protein>
    <recommendedName>
        <fullName evidence="4">Invasion associated locus B family protein</fullName>
    </recommendedName>
</protein>
<gene>
    <name evidence="2" type="ORF">OOZ53_01700</name>
</gene>
<dbReference type="RefSeq" id="WP_271087561.1">
    <property type="nucleotide sequence ID" value="NZ_JAPJZH010000001.1"/>
</dbReference>
<comment type="caution">
    <text evidence="2">The sequence shown here is derived from an EMBL/GenBank/DDBJ whole genome shotgun (WGS) entry which is preliminary data.</text>
</comment>
<name>A0ABT4VH65_9HYPH</name>
<reference evidence="2" key="1">
    <citation type="submission" date="2022-11" db="EMBL/GenBank/DDBJ databases">
        <title>Hoeflea poritis sp. nov., isolated from scleractinian coral Porites lutea.</title>
        <authorList>
            <person name="Zhang G."/>
            <person name="Wei Q."/>
            <person name="Cai L."/>
        </authorList>
    </citation>
    <scope>NUCLEOTIDE SEQUENCE</scope>
    <source>
        <strain evidence="2">E7-10</strain>
    </source>
</reference>
<sequence length="213" mass="23199">MRNMTVAAAALVASGLAFGFFTPAITGDAEQGLTEVAGGEWSTTRHSRFGPWESICEVSVPNKGQGAGRTSEPAPERCYLRLIDRFGPSEGSDAHDRFGAIAATIRQDGDGLRITFDMENGLAFESGGFYLAREDFPVWRLDKDICLENGECSFSGPAADALVRAFSDQSGEALHMHVEFTDRYGQNLVRKWPMLPFAGAFADFEDNVRLTGM</sequence>
<evidence type="ECO:0008006" key="4">
    <source>
        <dbReference type="Google" id="ProtNLM"/>
    </source>
</evidence>
<feature type="chain" id="PRO_5046980240" description="Invasion associated locus B family protein" evidence="1">
    <location>
        <begin position="20"/>
        <end position="213"/>
    </location>
</feature>
<keyword evidence="3" id="KW-1185">Reference proteome</keyword>
<evidence type="ECO:0000313" key="3">
    <source>
        <dbReference type="Proteomes" id="UP001148313"/>
    </source>
</evidence>